<dbReference type="SUPFAM" id="SSF69349">
    <property type="entry name" value="Phage fibre proteins"/>
    <property type="match status" value="1"/>
</dbReference>
<dbReference type="InterPro" id="IPR037026">
    <property type="entry name" value="Vgr_OB-fold_dom_sf"/>
</dbReference>
<evidence type="ECO:0000259" key="1">
    <source>
        <dbReference type="Pfam" id="PF04717"/>
    </source>
</evidence>
<dbReference type="InterPro" id="IPR006531">
    <property type="entry name" value="Gp5/Vgr_OB"/>
</dbReference>
<keyword evidence="3" id="KW-1185">Reference proteome</keyword>
<evidence type="ECO:0000313" key="3">
    <source>
        <dbReference type="Proteomes" id="UP000317155"/>
    </source>
</evidence>
<dbReference type="SUPFAM" id="SSF69255">
    <property type="entry name" value="gp5 N-terminal domain-like"/>
    <property type="match status" value="1"/>
</dbReference>
<comment type="caution">
    <text evidence="2">The sequence shown here is derived from an EMBL/GenBank/DDBJ whole genome shotgun (WGS) entry which is preliminary data.</text>
</comment>
<evidence type="ECO:0000313" key="2">
    <source>
        <dbReference type="EMBL" id="TRO82661.1"/>
    </source>
</evidence>
<sequence>MSIVELMRGVGREASDRRQIGGVATAIVRDIRDPDGLGRVKVDFPWRIDSGAGVSVTDGDDRAHSYWARIATLFAGAGRGSFFIPEVGDEVLVAFEHGDPGRPIVIGSLWNSEDTPPESMDGEGQNHIRAIHSRGGHIIRLVDDTENQAAKVEIISQGGHKLTLDDEGGQGNIELKTAGGHTLTFDDAGGKATLADSGGNKLEFDANAGALKVQVSGNAEQQVGGNMTISVSGSATISAPSGVTLDSSSVKLGTGASLALVNETLLTIFNTHTHVGNMGAPTSPPVVPAVPGTQSTIFVKGA</sequence>
<reference evidence="2 3" key="1">
    <citation type="submission" date="2019-07" db="EMBL/GenBank/DDBJ databases">
        <title>Insights of Desulfuromonas acetexigens electromicrobiology.</title>
        <authorList>
            <person name="Katuri K."/>
            <person name="Sapireddy V."/>
            <person name="Shaw D.R."/>
            <person name="Saikaly P."/>
        </authorList>
    </citation>
    <scope>NUCLEOTIDE SEQUENCE [LARGE SCALE GENOMIC DNA]</scope>
    <source>
        <strain evidence="2 3">2873</strain>
    </source>
</reference>
<accession>A0A550JHG4</accession>
<name>A0A550JHG4_9BACT</name>
<protein>
    <submittedName>
        <fullName evidence="2">Phage tail protein</fullName>
    </submittedName>
</protein>
<proteinExistence type="predicted"/>
<organism evidence="2 3">
    <name type="scientific">Trichloromonas acetexigens</name>
    <dbReference type="NCBI Taxonomy" id="38815"/>
    <lineage>
        <taxon>Bacteria</taxon>
        <taxon>Pseudomonadati</taxon>
        <taxon>Thermodesulfobacteriota</taxon>
        <taxon>Desulfuromonadia</taxon>
        <taxon>Desulfuromonadales</taxon>
        <taxon>Trichloromonadaceae</taxon>
        <taxon>Trichloromonas</taxon>
    </lineage>
</organism>
<dbReference type="Gene3D" id="2.40.50.230">
    <property type="entry name" value="Gp5 N-terminal domain"/>
    <property type="match status" value="1"/>
</dbReference>
<dbReference type="RefSeq" id="WP_092056864.1">
    <property type="nucleotide sequence ID" value="NZ_FOJJ01000023.1"/>
</dbReference>
<dbReference type="Pfam" id="PF04717">
    <property type="entry name" value="Phage_base_V"/>
    <property type="match status" value="1"/>
</dbReference>
<dbReference type="EMBL" id="VJVV01000003">
    <property type="protein sequence ID" value="TRO82661.1"/>
    <property type="molecule type" value="Genomic_DNA"/>
</dbReference>
<gene>
    <name evidence="2" type="ORF">FL622_05610</name>
</gene>
<dbReference type="Proteomes" id="UP000317155">
    <property type="component" value="Unassembled WGS sequence"/>
</dbReference>
<feature type="domain" description="Gp5/Type VI secretion system Vgr protein OB-fold" evidence="1">
    <location>
        <begin position="25"/>
        <end position="110"/>
    </location>
</feature>
<dbReference type="AlphaFoldDB" id="A0A550JHG4"/>
<dbReference type="OrthoDB" id="9762420at2"/>